<comment type="caution">
    <text evidence="22">The sequence shown here is derived from an EMBL/GenBank/DDBJ whole genome shotgun (WGS) entry which is preliminary data.</text>
</comment>
<dbReference type="AlphaFoldDB" id="A0A5N5GFS4"/>
<dbReference type="SMART" id="SM00389">
    <property type="entry name" value="HOX"/>
    <property type="match status" value="1"/>
</dbReference>
<evidence type="ECO:0000256" key="6">
    <source>
        <dbReference type="ARBA" id="ARBA00023015"/>
    </source>
</evidence>
<evidence type="ECO:0000256" key="17">
    <source>
        <dbReference type="SAM" id="MobiDB-lite"/>
    </source>
</evidence>
<evidence type="ECO:0000256" key="1">
    <source>
        <dbReference type="ARBA" id="ARBA00004123"/>
    </source>
</evidence>
<keyword evidence="10" id="KW-0804">Transcription</keyword>
<dbReference type="PANTHER" id="PTHR45654:SF9">
    <property type="entry name" value="HOMEOBOX-LEUCINE ZIPPER PROTEIN HDG10-RELATED"/>
    <property type="match status" value="1"/>
</dbReference>
<comment type="subcellular location">
    <subcellularLocation>
        <location evidence="1 14 15">Nucleus</location>
    </subcellularLocation>
</comment>
<dbReference type="PROSITE" id="PS50848">
    <property type="entry name" value="START"/>
    <property type="match status" value="1"/>
</dbReference>
<evidence type="ECO:0000256" key="16">
    <source>
        <dbReference type="RuleBase" id="RU003422"/>
    </source>
</evidence>
<name>A0A5N5GFS4_9ROSA</name>
<dbReference type="GO" id="GO:0003697">
    <property type="term" value="F:single-stranded DNA binding"/>
    <property type="evidence" value="ECO:0007669"/>
    <property type="project" value="InterPro"/>
</dbReference>
<evidence type="ECO:0000256" key="12">
    <source>
        <dbReference type="ARBA" id="ARBA00023242"/>
    </source>
</evidence>
<dbReference type="Pfam" id="PF01852">
    <property type="entry name" value="START"/>
    <property type="match status" value="1"/>
</dbReference>
<dbReference type="PROSITE" id="PS00321">
    <property type="entry name" value="RECA_1"/>
    <property type="match status" value="1"/>
</dbReference>
<keyword evidence="9 14" id="KW-0371">Homeobox</keyword>
<comment type="function">
    <text evidence="13">Involved in recombination ability and DNA strand transfer activity.</text>
</comment>
<keyword evidence="23" id="KW-1185">Reference proteome</keyword>
<protein>
    <submittedName>
        <fullName evidence="22">Homeobox-leucine zipper protein HDG11-like</fullName>
    </submittedName>
</protein>
<evidence type="ECO:0000256" key="10">
    <source>
        <dbReference type="ARBA" id="ARBA00023163"/>
    </source>
</evidence>
<dbReference type="GO" id="GO:0005524">
    <property type="term" value="F:ATP binding"/>
    <property type="evidence" value="ECO:0007669"/>
    <property type="project" value="UniProtKB-KW"/>
</dbReference>
<dbReference type="HAMAP" id="MF_00268">
    <property type="entry name" value="RecA"/>
    <property type="match status" value="1"/>
</dbReference>
<feature type="domain" description="RecA family profile 2" evidence="20">
    <location>
        <begin position="260"/>
        <end position="331"/>
    </location>
</feature>
<keyword evidence="12 14" id="KW-0539">Nucleus</keyword>
<dbReference type="GO" id="GO:0140664">
    <property type="term" value="F:ATP-dependent DNA damage sensor activity"/>
    <property type="evidence" value="ECO:0007669"/>
    <property type="project" value="InterPro"/>
</dbReference>
<dbReference type="InterPro" id="IPR042160">
    <property type="entry name" value="HD-Zip_IV"/>
</dbReference>
<dbReference type="InterPro" id="IPR001356">
    <property type="entry name" value="HD"/>
</dbReference>
<dbReference type="InterPro" id="IPR023393">
    <property type="entry name" value="START-like_dom_sf"/>
</dbReference>
<reference evidence="22 23" key="1">
    <citation type="submission" date="2019-09" db="EMBL/GenBank/DDBJ databases">
        <authorList>
            <person name="Ou C."/>
        </authorList>
    </citation>
    <scope>NUCLEOTIDE SEQUENCE [LARGE SCALE GENOMIC DNA]</scope>
    <source>
        <strain evidence="22">S2</strain>
        <tissue evidence="22">Leaf</tissue>
    </source>
</reference>
<dbReference type="NCBIfam" id="TIGR02012">
    <property type="entry name" value="tigrfam_recA"/>
    <property type="match status" value="1"/>
</dbReference>
<dbReference type="Pfam" id="PF00154">
    <property type="entry name" value="RecA_N"/>
    <property type="match status" value="1"/>
</dbReference>
<dbReference type="Gene3D" id="3.30.530.20">
    <property type="match status" value="1"/>
</dbReference>
<dbReference type="SMART" id="SM00234">
    <property type="entry name" value="START"/>
    <property type="match status" value="1"/>
</dbReference>
<dbReference type="PRINTS" id="PR00142">
    <property type="entry name" value="RECA"/>
</dbReference>
<dbReference type="GO" id="GO:0006281">
    <property type="term" value="P:DNA repair"/>
    <property type="evidence" value="ECO:0007669"/>
    <property type="project" value="InterPro"/>
</dbReference>
<dbReference type="InterPro" id="IPR020588">
    <property type="entry name" value="RecA_ATP-bd"/>
</dbReference>
<dbReference type="GO" id="GO:0005634">
    <property type="term" value="C:nucleus"/>
    <property type="evidence" value="ECO:0007669"/>
    <property type="project" value="UniProtKB-SubCell"/>
</dbReference>
<evidence type="ECO:0000256" key="4">
    <source>
        <dbReference type="ARBA" id="ARBA00022741"/>
    </source>
</evidence>
<gene>
    <name evidence="22" type="ORF">D8674_034596</name>
</gene>
<dbReference type="PANTHER" id="PTHR45654">
    <property type="entry name" value="HOMEOBOX-LEUCINE ZIPPER PROTEIN MERISTEM L1"/>
    <property type="match status" value="1"/>
</dbReference>
<feature type="domain" description="START" evidence="21">
    <location>
        <begin position="597"/>
        <end position="832"/>
    </location>
</feature>
<dbReference type="Gene3D" id="3.40.50.300">
    <property type="entry name" value="P-loop containing nucleotide triphosphate hydrolases"/>
    <property type="match status" value="1"/>
</dbReference>
<dbReference type="GO" id="GO:0006310">
    <property type="term" value="P:DNA recombination"/>
    <property type="evidence" value="ECO:0007669"/>
    <property type="project" value="UniProtKB-KW"/>
</dbReference>
<dbReference type="Pfam" id="PF21096">
    <property type="entry name" value="RecA_C"/>
    <property type="match status" value="1"/>
</dbReference>
<evidence type="ECO:0000256" key="3">
    <source>
        <dbReference type="ARBA" id="ARBA00009391"/>
    </source>
</evidence>
<dbReference type="PROSITE" id="PS50162">
    <property type="entry name" value="RECA_2"/>
    <property type="match status" value="1"/>
</dbReference>
<dbReference type="InterPro" id="IPR049428">
    <property type="entry name" value="RecA-like_N"/>
</dbReference>
<dbReference type="CDD" id="cd00086">
    <property type="entry name" value="homeodomain"/>
    <property type="match status" value="1"/>
</dbReference>
<evidence type="ECO:0000259" key="19">
    <source>
        <dbReference type="PROSITE" id="PS50162"/>
    </source>
</evidence>
<dbReference type="FunFam" id="1.10.10.60:FF:000229">
    <property type="entry name" value="Homeobox-leucine zipper protein HDG1"/>
    <property type="match status" value="1"/>
</dbReference>
<dbReference type="FunFam" id="3.40.50.300:FF:000087">
    <property type="entry name" value="Recombinase RecA"/>
    <property type="match status" value="1"/>
</dbReference>
<evidence type="ECO:0000256" key="7">
    <source>
        <dbReference type="ARBA" id="ARBA00023054"/>
    </source>
</evidence>
<dbReference type="PROSITE" id="PS50071">
    <property type="entry name" value="HOMEOBOX_2"/>
    <property type="match status" value="1"/>
</dbReference>
<evidence type="ECO:0000256" key="2">
    <source>
        <dbReference type="ARBA" id="ARBA00006789"/>
    </source>
</evidence>
<dbReference type="Pfam" id="PF00046">
    <property type="entry name" value="Homeodomain"/>
    <property type="match status" value="1"/>
</dbReference>
<dbReference type="InterPro" id="IPR049261">
    <property type="entry name" value="RecA-like_C"/>
</dbReference>
<dbReference type="InterPro" id="IPR002913">
    <property type="entry name" value="START_lipid-bd_dom"/>
</dbReference>
<evidence type="ECO:0000313" key="22">
    <source>
        <dbReference type="EMBL" id="KAB2612280.1"/>
    </source>
</evidence>
<comment type="similarity">
    <text evidence="2">Belongs to the HD-ZIP homeobox family. Class IV subfamily.</text>
</comment>
<dbReference type="InterPro" id="IPR057993">
    <property type="entry name" value="HD-Zip_IV_C"/>
</dbReference>
<dbReference type="Proteomes" id="UP000327157">
    <property type="component" value="Chromosome 9"/>
</dbReference>
<dbReference type="Gene3D" id="3.30.250.10">
    <property type="entry name" value="RecA protein, C-terminal domain"/>
    <property type="match status" value="1"/>
</dbReference>
<dbReference type="SMART" id="SM00382">
    <property type="entry name" value="AAA"/>
    <property type="match status" value="1"/>
</dbReference>
<dbReference type="SUPFAM" id="SSF46689">
    <property type="entry name" value="Homeodomain-like"/>
    <property type="match status" value="1"/>
</dbReference>
<dbReference type="InterPro" id="IPR027417">
    <property type="entry name" value="P-loop_NTPase"/>
</dbReference>
<sequence>MRYSPTLSSPLSHSHCLPSPLLFHSSVPQRFNLHSMAVKPIKRVRCELQAKVNGALSADSDPRFVDRQKALEAAMNDINSSFGKGSVTRLGSAGGALVETFPSGCLTLDLALGGGLPKGRIVEIFGPESSGKTTLALHAIAEVQKLGGNAMLVDAEHAFDPAYSRALGVDVENLIVCQPDHGEMALEIADRMCRSGAIDLICVDSVSALTPRAEIEGEIGMQQMGLQARLMSQALRKMSGNASKAGCTLIFLNQIRYKIGVYYGNPEVTSGGIALKFFASVRLEIRSTGKIKSVKGDEEIGVRVRVRVVKSKVSRPYKQAEFEIVFGEGVGCILDCAEAMDVVVRKGSWYSYGDHRLGQGRDKALQYLRENPLLLDEMEKRMELLGNGGASSDEASNSRRGNKKYHRHTNEQIQRLEEFFKHCAHPDDSQRQQLGRELGLEPKQIKFWFQNKRTQTKAQSERADNTILRQDNERIQCENYAMREALKNVSCPTCGGPPFGEEERQINLQSLQLENAYLKEEASIWNINKISSHDKVASLLSKYIGKPLSQIESLASVVGSTLDLSPGCSINQGIIGSPPLDLNLTSPAFSYQLQEIPEMEKALMADIAASALEELVKLFQIDEPLWVKSTAYGRYFLNRGNYDKIFPRTNQFKTSSARIESSKDSGVVTISAATLVDMFLDSSKWEELFPTIVTKAKTIEVLESGMIGNRSGCLLLMYEQMHILSPLVLPRDFYFLRYCQQIKLGTWVIVDVSHKFPKESSSNQSRSWRLPSGCLIEDMTNGCSKVTWIEHVEVDDKTQTHRLYRDLICSSVAYGAERWIITLKRMCERFDCLMDEVESTCEFGGGKSSLIPMVTSPEGKRSVMKLSQRMVKNFCGMLSMAVKLDFPQLSEVNNSGVRVSVRKSAESGQPHGMIVSVATSLWLPLPSETVFNFFRDEKNRVQWDVLSNGNPVHEIANISTGTHPGNCVSVIRPFIPTENNMLMLQESYTDPLGSLFVYAPVDVPALNVAVSGEDSSNIPILPSGFVISGDGRAEVTGDSGHSTAGGSLLTVAFQILVSSPSTSKQMNMESVATVNTLISSTVQKIKVALNCSSLD</sequence>
<keyword evidence="5 16" id="KW-0067">ATP-binding</keyword>
<dbReference type="CDD" id="cd00983">
    <property type="entry name" value="RecA"/>
    <property type="match status" value="1"/>
</dbReference>
<evidence type="ECO:0000256" key="14">
    <source>
        <dbReference type="PROSITE-ProRule" id="PRU00108"/>
    </source>
</evidence>
<evidence type="ECO:0000259" key="18">
    <source>
        <dbReference type="PROSITE" id="PS50071"/>
    </source>
</evidence>
<dbReference type="InterPro" id="IPR020587">
    <property type="entry name" value="RecA_monomer-monomer_interface"/>
</dbReference>
<keyword evidence="4 16" id="KW-0547">Nucleotide-binding</keyword>
<evidence type="ECO:0000256" key="11">
    <source>
        <dbReference type="ARBA" id="ARBA00023172"/>
    </source>
</evidence>
<evidence type="ECO:0000256" key="13">
    <source>
        <dbReference type="ARBA" id="ARBA00056887"/>
    </source>
</evidence>
<keyword evidence="8 14" id="KW-0238">DNA-binding</keyword>
<keyword evidence="7" id="KW-0175">Coiled coil</keyword>
<dbReference type="InterPro" id="IPR020584">
    <property type="entry name" value="DNA_recomb/repair_RecA_CS"/>
</dbReference>
<dbReference type="SUPFAM" id="SSF55961">
    <property type="entry name" value="Bet v1-like"/>
    <property type="match status" value="2"/>
</dbReference>
<dbReference type="SUPFAM" id="SSF54752">
    <property type="entry name" value="RecA protein, C-terminal domain"/>
    <property type="match status" value="1"/>
</dbReference>
<evidence type="ECO:0000256" key="15">
    <source>
        <dbReference type="RuleBase" id="RU000682"/>
    </source>
</evidence>
<evidence type="ECO:0000259" key="20">
    <source>
        <dbReference type="PROSITE" id="PS50163"/>
    </source>
</evidence>
<feature type="domain" description="Homeobox" evidence="18">
    <location>
        <begin position="399"/>
        <end position="459"/>
    </location>
</feature>
<comment type="similarity">
    <text evidence="3 16">Belongs to the RecA family.</text>
</comment>
<dbReference type="EMBL" id="SMOL01000458">
    <property type="protein sequence ID" value="KAB2612280.1"/>
    <property type="molecule type" value="Genomic_DNA"/>
</dbReference>
<feature type="region of interest" description="Disordered" evidence="17">
    <location>
        <begin position="386"/>
        <end position="408"/>
    </location>
</feature>
<evidence type="ECO:0000259" key="21">
    <source>
        <dbReference type="PROSITE" id="PS50848"/>
    </source>
</evidence>
<dbReference type="OrthoDB" id="6159439at2759"/>
<evidence type="ECO:0000256" key="5">
    <source>
        <dbReference type="ARBA" id="ARBA00022840"/>
    </source>
</evidence>
<dbReference type="SUPFAM" id="SSF52540">
    <property type="entry name" value="P-loop containing nucleoside triphosphate hydrolases"/>
    <property type="match status" value="1"/>
</dbReference>
<dbReference type="InterPro" id="IPR013765">
    <property type="entry name" value="DNA_recomb/repair_RecA"/>
</dbReference>
<dbReference type="InterPro" id="IPR023400">
    <property type="entry name" value="RecA_C_sf"/>
</dbReference>
<keyword evidence="6" id="KW-0805">Transcription regulation</keyword>
<feature type="domain" description="RecA family profile 1" evidence="19">
    <location>
        <begin position="97"/>
        <end position="255"/>
    </location>
</feature>
<dbReference type="PROSITE" id="PS50163">
    <property type="entry name" value="RECA_3"/>
    <property type="match status" value="1"/>
</dbReference>
<keyword evidence="11" id="KW-0233">DNA recombination</keyword>
<dbReference type="InterPro" id="IPR009057">
    <property type="entry name" value="Homeodomain-like_sf"/>
</dbReference>
<reference evidence="23" key="2">
    <citation type="submission" date="2019-10" db="EMBL/GenBank/DDBJ databases">
        <title>A de novo genome assembly of a pear dwarfing rootstock.</title>
        <authorList>
            <person name="Wang F."/>
            <person name="Wang J."/>
            <person name="Li S."/>
            <person name="Zhang Y."/>
            <person name="Fang M."/>
            <person name="Ma L."/>
            <person name="Zhao Y."/>
            <person name="Jiang S."/>
        </authorList>
    </citation>
    <scope>NUCLEOTIDE SEQUENCE [LARGE SCALE GENOMIC DNA]</scope>
</reference>
<evidence type="ECO:0000256" key="8">
    <source>
        <dbReference type="ARBA" id="ARBA00023125"/>
    </source>
</evidence>
<dbReference type="Pfam" id="PF25797">
    <property type="entry name" value="PDF2_C"/>
    <property type="match status" value="1"/>
</dbReference>
<evidence type="ECO:0000256" key="9">
    <source>
        <dbReference type="ARBA" id="ARBA00023155"/>
    </source>
</evidence>
<reference evidence="22 23" key="3">
    <citation type="submission" date="2019-11" db="EMBL/GenBank/DDBJ databases">
        <title>A de novo genome assembly of a pear dwarfing rootstock.</title>
        <authorList>
            <person name="Wang F."/>
            <person name="Wang J."/>
            <person name="Li S."/>
            <person name="Zhang Y."/>
            <person name="Fang M."/>
            <person name="Ma L."/>
            <person name="Zhao Y."/>
            <person name="Jiang S."/>
        </authorList>
    </citation>
    <scope>NUCLEOTIDE SEQUENCE [LARGE SCALE GENOMIC DNA]</scope>
    <source>
        <strain evidence="22">S2</strain>
        <tissue evidence="22">Leaf</tissue>
    </source>
</reference>
<accession>A0A5N5GFS4</accession>
<proteinExistence type="inferred from homology"/>
<dbReference type="CDD" id="cd08875">
    <property type="entry name" value="START_ArGLABRA2_like"/>
    <property type="match status" value="1"/>
</dbReference>
<feature type="DNA-binding region" description="Homeobox" evidence="14">
    <location>
        <begin position="401"/>
        <end position="460"/>
    </location>
</feature>
<evidence type="ECO:0000313" key="23">
    <source>
        <dbReference type="Proteomes" id="UP000327157"/>
    </source>
</evidence>
<dbReference type="Gene3D" id="1.10.10.60">
    <property type="entry name" value="Homeodomain-like"/>
    <property type="match status" value="1"/>
</dbReference>
<dbReference type="InterPro" id="IPR003593">
    <property type="entry name" value="AAA+_ATPase"/>
</dbReference>
<dbReference type="GO" id="GO:0008289">
    <property type="term" value="F:lipid binding"/>
    <property type="evidence" value="ECO:0007669"/>
    <property type="project" value="InterPro"/>
</dbReference>
<organism evidence="22 23">
    <name type="scientific">Pyrus ussuriensis x Pyrus communis</name>
    <dbReference type="NCBI Taxonomy" id="2448454"/>
    <lineage>
        <taxon>Eukaryota</taxon>
        <taxon>Viridiplantae</taxon>
        <taxon>Streptophyta</taxon>
        <taxon>Embryophyta</taxon>
        <taxon>Tracheophyta</taxon>
        <taxon>Spermatophyta</taxon>
        <taxon>Magnoliopsida</taxon>
        <taxon>eudicotyledons</taxon>
        <taxon>Gunneridae</taxon>
        <taxon>Pentapetalae</taxon>
        <taxon>rosids</taxon>
        <taxon>fabids</taxon>
        <taxon>Rosales</taxon>
        <taxon>Rosaceae</taxon>
        <taxon>Amygdaloideae</taxon>
        <taxon>Maleae</taxon>
        <taxon>Pyrus</taxon>
    </lineage>
</organism>